<accession>A0A267FMA6</accession>
<dbReference type="OrthoDB" id="6345539at2759"/>
<dbReference type="SUPFAM" id="SSF56496">
    <property type="entry name" value="Fibrinogen C-terminal domain-like"/>
    <property type="match status" value="1"/>
</dbReference>
<organism evidence="2 3">
    <name type="scientific">Macrostomum lignano</name>
    <dbReference type="NCBI Taxonomy" id="282301"/>
    <lineage>
        <taxon>Eukaryota</taxon>
        <taxon>Metazoa</taxon>
        <taxon>Spiralia</taxon>
        <taxon>Lophotrochozoa</taxon>
        <taxon>Platyhelminthes</taxon>
        <taxon>Rhabditophora</taxon>
        <taxon>Macrostomorpha</taxon>
        <taxon>Macrostomida</taxon>
        <taxon>Macrostomidae</taxon>
        <taxon>Macrostomum</taxon>
    </lineage>
</organism>
<dbReference type="PROSITE" id="PS51406">
    <property type="entry name" value="FIBRINOGEN_C_2"/>
    <property type="match status" value="1"/>
</dbReference>
<dbReference type="SMART" id="SM00186">
    <property type="entry name" value="FBG"/>
    <property type="match status" value="1"/>
</dbReference>
<dbReference type="EMBL" id="NIVC01000976">
    <property type="protein sequence ID" value="PAA74122.1"/>
    <property type="molecule type" value="Genomic_DNA"/>
</dbReference>
<dbReference type="InterPro" id="IPR036056">
    <property type="entry name" value="Fibrinogen-like_C"/>
</dbReference>
<evidence type="ECO:0000259" key="1">
    <source>
        <dbReference type="PROSITE" id="PS51406"/>
    </source>
</evidence>
<evidence type="ECO:0000313" key="2">
    <source>
        <dbReference type="EMBL" id="PAA74122.1"/>
    </source>
</evidence>
<dbReference type="Gene3D" id="3.90.215.10">
    <property type="entry name" value="Gamma Fibrinogen, chain A, domain 1"/>
    <property type="match status" value="1"/>
</dbReference>
<keyword evidence="3" id="KW-1185">Reference proteome</keyword>
<dbReference type="Proteomes" id="UP000215902">
    <property type="component" value="Unassembled WGS sequence"/>
</dbReference>
<feature type="non-terminal residue" evidence="2">
    <location>
        <position position="1"/>
    </location>
</feature>
<reference evidence="2 3" key="1">
    <citation type="submission" date="2017-06" db="EMBL/GenBank/DDBJ databases">
        <title>A platform for efficient transgenesis in Macrostomum lignano, a flatworm model organism for stem cell research.</title>
        <authorList>
            <person name="Berezikov E."/>
        </authorList>
    </citation>
    <scope>NUCLEOTIDE SEQUENCE [LARGE SCALE GENOMIC DNA]</scope>
    <source>
        <strain evidence="2">DV1</strain>
        <tissue evidence="2">Whole organism</tissue>
    </source>
</reference>
<dbReference type="Pfam" id="PF00147">
    <property type="entry name" value="Fibrinogen_C"/>
    <property type="match status" value="1"/>
</dbReference>
<proteinExistence type="predicted"/>
<evidence type="ECO:0000313" key="3">
    <source>
        <dbReference type="Proteomes" id="UP000215902"/>
    </source>
</evidence>
<dbReference type="InterPro" id="IPR002181">
    <property type="entry name" value="Fibrinogen_a/b/g_C_dom"/>
</dbReference>
<dbReference type="InterPro" id="IPR014716">
    <property type="entry name" value="Fibrinogen_a/b/g_C_1"/>
</dbReference>
<comment type="caution">
    <text evidence="2">The sequence shown here is derived from an EMBL/GenBank/DDBJ whole genome shotgun (WGS) entry which is preliminary data.</text>
</comment>
<name>A0A267FMA6_9PLAT</name>
<dbReference type="PANTHER" id="PTHR19143">
    <property type="entry name" value="FIBRINOGEN/TENASCIN/ANGIOPOEITIN"/>
    <property type="match status" value="1"/>
</dbReference>
<protein>
    <recommendedName>
        <fullName evidence="1">Fibrinogen C-terminal domain-containing protein</fullName>
    </recommendedName>
</protein>
<dbReference type="GO" id="GO:0005615">
    <property type="term" value="C:extracellular space"/>
    <property type="evidence" value="ECO:0007669"/>
    <property type="project" value="TreeGrafter"/>
</dbReference>
<feature type="domain" description="Fibrinogen C-terminal" evidence="1">
    <location>
        <begin position="69"/>
        <end position="291"/>
    </location>
</feature>
<sequence length="291" mass="31725">PVCLGISFPASMSHPIGLILPFITAVVIITQSEAATSFTVFSAEQPAIPTVSTAGSLVPGKSKIDCAVRCAVVDYFDCAATVYLPESNSCLQSVLKQAEFGSVPPDTVVFRRETDEPISQRIIQSRSNGSLSFQRTWSEYEEGFGDGIDFWIGLRSINKLSNNLTPRTLRMEAVKWSGALYVAEYSGFVVGDASINYLMDYGSYLADRSNTSADSLAHHKGRVFSTTDRDFTSMSCSNSSGGYGGWWFNGCSQCNPNGVYFSTRQATPGKYFWASVDGMYSLKSIRLVLLP</sequence>
<gene>
    <name evidence="2" type="ORF">BOX15_Mlig011498g1</name>
</gene>
<dbReference type="STRING" id="282301.A0A267FMA6"/>
<dbReference type="InterPro" id="IPR050373">
    <property type="entry name" value="Fibrinogen_C-term_domain"/>
</dbReference>
<dbReference type="AlphaFoldDB" id="A0A267FMA6"/>